<evidence type="ECO:0008006" key="4">
    <source>
        <dbReference type="Google" id="ProtNLM"/>
    </source>
</evidence>
<reference evidence="2" key="1">
    <citation type="submission" date="2020-10" db="EMBL/GenBank/DDBJ databases">
        <title>Paenihalocynthiibacter styelae gen. nov., sp. nov., isolated from stalked sea squirt Styela clava.</title>
        <authorList>
            <person name="Kim Y.-O."/>
            <person name="Yoon J.-H."/>
        </authorList>
    </citation>
    <scope>NUCLEOTIDE SEQUENCE</scope>
    <source>
        <strain evidence="2">MYP1-1</strain>
    </source>
</reference>
<accession>A0A8J7IFU3</accession>
<proteinExistence type="predicted"/>
<comment type="caution">
    <text evidence="2">The sequence shown here is derived from an EMBL/GenBank/DDBJ whole genome shotgun (WGS) entry which is preliminary data.</text>
</comment>
<name>A0A8J7IFU3_9RHOB</name>
<evidence type="ECO:0000256" key="1">
    <source>
        <dbReference type="SAM" id="SignalP"/>
    </source>
</evidence>
<gene>
    <name evidence="2" type="ORF">H1D41_16995</name>
</gene>
<feature type="chain" id="PRO_5035293694" description="Peptidase S1" evidence="1">
    <location>
        <begin position="20"/>
        <end position="157"/>
    </location>
</feature>
<keyword evidence="3" id="KW-1185">Reference proteome</keyword>
<dbReference type="RefSeq" id="WP_107497033.1">
    <property type="nucleotide sequence ID" value="NZ_JADCKQ010000018.1"/>
</dbReference>
<dbReference type="PROSITE" id="PS51257">
    <property type="entry name" value="PROKAR_LIPOPROTEIN"/>
    <property type="match status" value="1"/>
</dbReference>
<evidence type="ECO:0000313" key="2">
    <source>
        <dbReference type="EMBL" id="MBI1495342.1"/>
    </source>
</evidence>
<feature type="signal peptide" evidence="1">
    <location>
        <begin position="1"/>
        <end position="19"/>
    </location>
</feature>
<dbReference type="Proteomes" id="UP000640583">
    <property type="component" value="Unassembled WGS sequence"/>
</dbReference>
<protein>
    <recommendedName>
        <fullName evidence="4">Peptidase S1</fullName>
    </recommendedName>
</protein>
<dbReference type="AlphaFoldDB" id="A0A8J7IFU3"/>
<sequence>MRHFLYSLFFVILAGGAQACPDYQLWGNERYELTGRQLYSPVSINVVAGGQYNLSNCGLRARNWSGPMPGYVIGRPDFSLTINGIKGYQLEFRVVSQCDSTLLINTAGVNWYFDDDDNGNADPKIRLTRPAGDGIYDVWIGTFDGSQCNAQLIVETF</sequence>
<keyword evidence="1" id="KW-0732">Signal</keyword>
<dbReference type="EMBL" id="JADCKQ010000018">
    <property type="protein sequence ID" value="MBI1495342.1"/>
    <property type="molecule type" value="Genomic_DNA"/>
</dbReference>
<organism evidence="2 3">
    <name type="scientific">Halocynthiibacter styelae</name>
    <dbReference type="NCBI Taxonomy" id="2761955"/>
    <lineage>
        <taxon>Bacteria</taxon>
        <taxon>Pseudomonadati</taxon>
        <taxon>Pseudomonadota</taxon>
        <taxon>Alphaproteobacteria</taxon>
        <taxon>Rhodobacterales</taxon>
        <taxon>Paracoccaceae</taxon>
        <taxon>Halocynthiibacter</taxon>
    </lineage>
</organism>
<evidence type="ECO:0000313" key="3">
    <source>
        <dbReference type="Proteomes" id="UP000640583"/>
    </source>
</evidence>